<dbReference type="GO" id="GO:0005576">
    <property type="term" value="C:extracellular region"/>
    <property type="evidence" value="ECO:0007669"/>
    <property type="project" value="UniProtKB-SubCell"/>
</dbReference>
<dbReference type="InterPro" id="IPR016090">
    <property type="entry name" value="PLA2-like_dom"/>
</dbReference>
<evidence type="ECO:0000256" key="4">
    <source>
        <dbReference type="PIRSR" id="PIRSR601211-1"/>
    </source>
</evidence>
<keyword evidence="8" id="KW-0378">Hydrolase</keyword>
<sequence>MKVKLDKAYVQCGSYQEYRCKVMDVSYRPTRLTYEHIYNTTKYAQIRPTRPIYEQNKQKSYVRTKNLLVGFAHDPFRYSVPEADYRRGVRVIEPQQHTNRTDRGKRGVSHLYNMLTCTTGCNPIDYKGYGCYCGLGGSGRPADGIDNCCRLHDQCYENIHCPFYTVYFQPYYWTCFNNEPLCALENFQNTYINGCAGRLCECDRRFAMCVRKYSCPVGRPLCRSSPFRLLQNILIVS</sequence>
<evidence type="ECO:0000256" key="5">
    <source>
        <dbReference type="PIRSR" id="PIRSR601211-2"/>
    </source>
</evidence>
<comment type="subcellular location">
    <subcellularLocation>
        <location evidence="1 8">Secreted</location>
    </subcellularLocation>
</comment>
<keyword evidence="11" id="KW-1185">Reference proteome</keyword>
<evidence type="ECO:0000256" key="1">
    <source>
        <dbReference type="ARBA" id="ARBA00004613"/>
    </source>
</evidence>
<feature type="active site" evidence="4">
    <location>
        <position position="152"/>
    </location>
</feature>
<dbReference type="Proteomes" id="UP001497472">
    <property type="component" value="Unassembled WGS sequence"/>
</dbReference>
<dbReference type="GO" id="GO:0050482">
    <property type="term" value="P:arachidonate secretion"/>
    <property type="evidence" value="ECO:0007669"/>
    <property type="project" value="InterPro"/>
</dbReference>
<dbReference type="GO" id="GO:0006644">
    <property type="term" value="P:phospholipid metabolic process"/>
    <property type="evidence" value="ECO:0007669"/>
    <property type="project" value="InterPro"/>
</dbReference>
<protein>
    <recommendedName>
        <fullName evidence="8">Phospholipase A2</fullName>
        <ecNumber evidence="8">3.1.1.4</ecNumber>
    </recommendedName>
</protein>
<dbReference type="PROSITE" id="PS00119">
    <property type="entry name" value="PA2_ASP"/>
    <property type="match status" value="1"/>
</dbReference>
<comment type="cofactor">
    <cofactor evidence="5">
        <name>Ca(2+)</name>
        <dbReference type="ChEBI" id="CHEBI:29108"/>
    </cofactor>
    <text evidence="5">Binds 1 Ca(2+) ion per subunit.</text>
</comment>
<dbReference type="SUPFAM" id="SSF48619">
    <property type="entry name" value="Phospholipase A2, PLA2"/>
    <property type="match status" value="1"/>
</dbReference>
<dbReference type="PANTHER" id="PTHR11716:SF107">
    <property type="entry name" value="PHOSPHOLIPASE A2"/>
    <property type="match status" value="1"/>
</dbReference>
<reference evidence="10 11" key="1">
    <citation type="submission" date="2023-11" db="EMBL/GenBank/DDBJ databases">
        <authorList>
            <person name="Okamura Y."/>
        </authorList>
    </citation>
    <scope>NUCLEOTIDE SEQUENCE [LARGE SCALE GENOMIC DNA]</scope>
</reference>
<feature type="domain" description="Phospholipase A2-like central" evidence="9">
    <location>
        <begin position="107"/>
        <end position="231"/>
    </location>
</feature>
<dbReference type="InterPro" id="IPR033113">
    <property type="entry name" value="PLA2_histidine"/>
</dbReference>
<dbReference type="PRINTS" id="PR00389">
    <property type="entry name" value="PHPHLIPASEA2"/>
</dbReference>
<evidence type="ECO:0000256" key="8">
    <source>
        <dbReference type="RuleBase" id="RU361236"/>
    </source>
</evidence>
<feature type="binding site" evidence="5">
    <location>
        <position position="134"/>
    </location>
    <ligand>
        <name>Ca(2+)</name>
        <dbReference type="ChEBI" id="CHEBI:29108"/>
    </ligand>
</feature>
<feature type="disulfide bond" evidence="6">
    <location>
        <begin position="155"/>
        <end position="202"/>
    </location>
</feature>
<keyword evidence="8" id="KW-0443">Lipid metabolism</keyword>
<dbReference type="PROSITE" id="PS00118">
    <property type="entry name" value="PA2_HIS"/>
    <property type="match status" value="1"/>
</dbReference>
<evidence type="ECO:0000256" key="2">
    <source>
        <dbReference type="ARBA" id="ARBA00022525"/>
    </source>
</evidence>
<gene>
    <name evidence="10" type="ORF">LNINA_LOCUS3633</name>
</gene>
<dbReference type="InterPro" id="IPR033112">
    <property type="entry name" value="PLA2_Asp_AS"/>
</dbReference>
<dbReference type="EC" id="3.1.1.4" evidence="8"/>
<feature type="binding site" evidence="5">
    <location>
        <position position="136"/>
    </location>
    <ligand>
        <name>Ca(2+)</name>
        <dbReference type="ChEBI" id="CHEBI:29108"/>
    </ligand>
</feature>
<dbReference type="GO" id="GO:0016042">
    <property type="term" value="P:lipid catabolic process"/>
    <property type="evidence" value="ECO:0007669"/>
    <property type="project" value="InterPro"/>
</dbReference>
<evidence type="ECO:0000259" key="9">
    <source>
        <dbReference type="SMART" id="SM00085"/>
    </source>
</evidence>
<feature type="active site" evidence="4">
    <location>
        <position position="203"/>
    </location>
</feature>
<evidence type="ECO:0000313" key="10">
    <source>
        <dbReference type="EMBL" id="CAK1543841.1"/>
    </source>
</evidence>
<dbReference type="GO" id="GO:0005509">
    <property type="term" value="F:calcium ion binding"/>
    <property type="evidence" value="ECO:0007669"/>
    <property type="project" value="InterPro"/>
</dbReference>
<comment type="caution">
    <text evidence="10">The sequence shown here is derived from an EMBL/GenBank/DDBJ whole genome shotgun (WGS) entry which is preliminary data.</text>
</comment>
<feature type="binding site" evidence="5">
    <location>
        <position position="153"/>
    </location>
    <ligand>
        <name>Ca(2+)</name>
        <dbReference type="ChEBI" id="CHEBI:29108"/>
    </ligand>
</feature>
<keyword evidence="2 8" id="KW-0964">Secreted</keyword>
<evidence type="ECO:0000256" key="6">
    <source>
        <dbReference type="PIRSR" id="PIRSR601211-3"/>
    </source>
</evidence>
<organism evidence="10 11">
    <name type="scientific">Leptosia nina</name>
    <dbReference type="NCBI Taxonomy" id="320188"/>
    <lineage>
        <taxon>Eukaryota</taxon>
        <taxon>Metazoa</taxon>
        <taxon>Ecdysozoa</taxon>
        <taxon>Arthropoda</taxon>
        <taxon>Hexapoda</taxon>
        <taxon>Insecta</taxon>
        <taxon>Pterygota</taxon>
        <taxon>Neoptera</taxon>
        <taxon>Endopterygota</taxon>
        <taxon>Lepidoptera</taxon>
        <taxon>Glossata</taxon>
        <taxon>Ditrysia</taxon>
        <taxon>Papilionoidea</taxon>
        <taxon>Pieridae</taxon>
        <taxon>Pierinae</taxon>
        <taxon>Leptosia</taxon>
    </lineage>
</organism>
<dbReference type="EMBL" id="CAVLEF010000005">
    <property type="protein sequence ID" value="CAK1543841.1"/>
    <property type="molecule type" value="Genomic_DNA"/>
</dbReference>
<evidence type="ECO:0000256" key="7">
    <source>
        <dbReference type="RuleBase" id="RU003654"/>
    </source>
</evidence>
<dbReference type="PANTHER" id="PTHR11716">
    <property type="entry name" value="PHOSPHOLIPASE A2 FAMILY MEMBER"/>
    <property type="match status" value="1"/>
</dbReference>
<dbReference type="Gene3D" id="1.20.90.10">
    <property type="entry name" value="Phospholipase A2 domain"/>
    <property type="match status" value="1"/>
</dbReference>
<feature type="disulfide bond" evidence="6">
    <location>
        <begin position="133"/>
        <end position="149"/>
    </location>
</feature>
<keyword evidence="5 8" id="KW-0106">Calcium</keyword>
<evidence type="ECO:0000313" key="11">
    <source>
        <dbReference type="Proteomes" id="UP001497472"/>
    </source>
</evidence>
<dbReference type="InterPro" id="IPR001211">
    <property type="entry name" value="PLA2"/>
</dbReference>
<dbReference type="Pfam" id="PF00068">
    <property type="entry name" value="Phospholip_A2_1"/>
    <property type="match status" value="1"/>
</dbReference>
<accession>A0AAV1J5P4</accession>
<feature type="binding site" evidence="5">
    <location>
        <position position="132"/>
    </location>
    <ligand>
        <name>Ca(2+)</name>
        <dbReference type="ChEBI" id="CHEBI:29108"/>
    </ligand>
</feature>
<feature type="disulfide bond" evidence="6">
    <location>
        <begin position="148"/>
        <end position="209"/>
    </location>
</feature>
<dbReference type="GO" id="GO:0004623">
    <property type="term" value="F:phospholipase A2 activity"/>
    <property type="evidence" value="ECO:0007669"/>
    <property type="project" value="UniProtKB-EC"/>
</dbReference>
<evidence type="ECO:0000256" key="3">
    <source>
        <dbReference type="ARBA" id="ARBA00023157"/>
    </source>
</evidence>
<keyword evidence="3 6" id="KW-1015">Disulfide bond</keyword>
<comment type="catalytic activity">
    <reaction evidence="8">
        <text>a 1,2-diacyl-sn-glycero-3-phosphocholine + H2O = a 1-acyl-sn-glycero-3-phosphocholine + a fatty acid + H(+)</text>
        <dbReference type="Rhea" id="RHEA:15801"/>
        <dbReference type="ChEBI" id="CHEBI:15377"/>
        <dbReference type="ChEBI" id="CHEBI:15378"/>
        <dbReference type="ChEBI" id="CHEBI:28868"/>
        <dbReference type="ChEBI" id="CHEBI:57643"/>
        <dbReference type="ChEBI" id="CHEBI:58168"/>
        <dbReference type="EC" id="3.1.1.4"/>
    </reaction>
</comment>
<comment type="similarity">
    <text evidence="7">Belongs to the phospholipase A2 family.</text>
</comment>
<keyword evidence="5" id="KW-0479">Metal-binding</keyword>
<feature type="disulfide bond" evidence="6">
    <location>
        <begin position="182"/>
        <end position="200"/>
    </location>
</feature>
<dbReference type="SMART" id="SM00085">
    <property type="entry name" value="PA2c"/>
    <property type="match status" value="1"/>
</dbReference>
<proteinExistence type="inferred from homology"/>
<dbReference type="AlphaFoldDB" id="A0AAV1J5P4"/>
<name>A0AAV1J5P4_9NEOP</name>
<dbReference type="InterPro" id="IPR036444">
    <property type="entry name" value="PLipase_A2_dom_sf"/>
</dbReference>